<keyword evidence="6" id="KW-1185">Reference proteome</keyword>
<dbReference type="EMBL" id="JACHHV010000022">
    <property type="protein sequence ID" value="MBB5888367.1"/>
    <property type="molecule type" value="Genomic_DNA"/>
</dbReference>
<feature type="binding site" evidence="4">
    <location>
        <position position="53"/>
    </location>
    <ligand>
        <name>S-adenosyl-L-methionine</name>
        <dbReference type="ChEBI" id="CHEBI:59789"/>
    </ligand>
</feature>
<comment type="function">
    <text evidence="4">Catalyzes the methylation of 5-hydroxyuridine (ho5U) to form 5-methoxyuridine (mo5U) at position 34 in tRNAs.</text>
</comment>
<evidence type="ECO:0000313" key="5">
    <source>
        <dbReference type="EMBL" id="MBB5888367.1"/>
    </source>
</evidence>
<gene>
    <name evidence="4" type="primary">trmR</name>
    <name evidence="5" type="ORF">HNQ37_001260</name>
</gene>
<comment type="caution">
    <text evidence="5">The sequence shown here is derived from an EMBL/GenBank/DDBJ whole genome shotgun (WGS) entry which is preliminary data.</text>
</comment>
<dbReference type="InterPro" id="IPR050362">
    <property type="entry name" value="Cation-dep_OMT"/>
</dbReference>
<dbReference type="CDD" id="cd02440">
    <property type="entry name" value="AdoMet_MTases"/>
    <property type="match status" value="1"/>
</dbReference>
<evidence type="ECO:0000256" key="3">
    <source>
        <dbReference type="ARBA" id="ARBA00022691"/>
    </source>
</evidence>
<dbReference type="GO" id="GO:0016300">
    <property type="term" value="F:tRNA (uridine) methyltransferase activity"/>
    <property type="evidence" value="ECO:0007669"/>
    <property type="project" value="UniProtKB-UniRule"/>
</dbReference>
<evidence type="ECO:0000313" key="6">
    <source>
        <dbReference type="Proteomes" id="UP000562464"/>
    </source>
</evidence>
<dbReference type="PROSITE" id="PS51682">
    <property type="entry name" value="SAM_OMT_I"/>
    <property type="match status" value="1"/>
</dbReference>
<dbReference type="InterPro" id="IPR002935">
    <property type="entry name" value="SAM_O-MeTrfase"/>
</dbReference>
<evidence type="ECO:0000256" key="4">
    <source>
        <dbReference type="HAMAP-Rule" id="MF_02217"/>
    </source>
</evidence>
<reference evidence="5 6" key="1">
    <citation type="submission" date="2020-08" db="EMBL/GenBank/DDBJ databases">
        <title>Genomic Encyclopedia of Type Strains, Phase IV (KMG-IV): sequencing the most valuable type-strain genomes for metagenomic binning, comparative biology and taxonomic classification.</title>
        <authorList>
            <person name="Goeker M."/>
        </authorList>
    </citation>
    <scope>NUCLEOTIDE SEQUENCE [LARGE SCALE GENOMIC DNA]</scope>
    <source>
        <strain evidence="5 6">DSM 14925</strain>
    </source>
</reference>
<accession>A0A841C7T8</accession>
<dbReference type="HAMAP" id="MF_02217">
    <property type="entry name" value="TrmR_methyltr"/>
    <property type="match status" value="1"/>
</dbReference>
<evidence type="ECO:0000256" key="2">
    <source>
        <dbReference type="ARBA" id="ARBA00022679"/>
    </source>
</evidence>
<proteinExistence type="inferred from homology"/>
<keyword evidence="4" id="KW-0819">tRNA processing</keyword>
<dbReference type="AlphaFoldDB" id="A0A841C7T8"/>
<dbReference type="EC" id="2.1.1.-" evidence="4"/>
<evidence type="ECO:0000256" key="1">
    <source>
        <dbReference type="ARBA" id="ARBA00022603"/>
    </source>
</evidence>
<keyword evidence="3 4" id="KW-0949">S-adenosyl-L-methionine</keyword>
<keyword evidence="2 4" id="KW-0808">Transferase</keyword>
<dbReference type="PANTHER" id="PTHR10509:SF14">
    <property type="entry name" value="CAFFEOYL-COA O-METHYLTRANSFERASE 3-RELATED"/>
    <property type="match status" value="1"/>
</dbReference>
<dbReference type="GO" id="GO:0030488">
    <property type="term" value="P:tRNA methylation"/>
    <property type="evidence" value="ECO:0007669"/>
    <property type="project" value="UniProtKB-UniRule"/>
</dbReference>
<dbReference type="PANTHER" id="PTHR10509">
    <property type="entry name" value="O-METHYLTRANSFERASE-RELATED"/>
    <property type="match status" value="1"/>
</dbReference>
<feature type="binding site" evidence="4">
    <location>
        <position position="147"/>
    </location>
    <ligand>
        <name>S-adenosyl-L-methionine</name>
        <dbReference type="ChEBI" id="CHEBI:59789"/>
    </ligand>
</feature>
<sequence>MLSEVYDKHSNIMMRRPIVKKEVVDFMRNEQNQLSGSLKILQEFAAEYNVPIIPHETIVYFQMMLSLLKPKRILEIGTAIGFSSLLFAEICPDAEIITLERYEEMIKLAEPNFKKYDSRKQIKMLEGDAAEILPTLEGEKFDFIFMDSAKTQYIKFLPYLINNLSGDGLLVIDDVLQAGDIFRPLKGTPRRQHNILKALNKLFEVVYSDEKLQSSLVPLGDGILLIKCK</sequence>
<dbReference type="GO" id="GO:0008171">
    <property type="term" value="F:O-methyltransferase activity"/>
    <property type="evidence" value="ECO:0007669"/>
    <property type="project" value="InterPro"/>
</dbReference>
<dbReference type="RefSeq" id="WP_183540345.1">
    <property type="nucleotide sequence ID" value="NZ_DASWOY010000024.1"/>
</dbReference>
<dbReference type="SUPFAM" id="SSF53335">
    <property type="entry name" value="S-adenosyl-L-methionine-dependent methyltransferases"/>
    <property type="match status" value="1"/>
</dbReference>
<name>A0A841C7T8_9LACT</name>
<comment type="similarity">
    <text evidence="4">Belongs to the class I-like SAM-binding methyltransferase superfamily. Cation-dependent O-methyltransferase family.</text>
</comment>
<dbReference type="Pfam" id="PF01596">
    <property type="entry name" value="Methyltransf_3"/>
    <property type="match status" value="1"/>
</dbReference>
<feature type="binding site" evidence="4">
    <location>
        <position position="83"/>
    </location>
    <ligand>
        <name>S-adenosyl-L-methionine</name>
        <dbReference type="ChEBI" id="CHEBI:59789"/>
    </ligand>
</feature>
<keyword evidence="1 4" id="KW-0489">Methyltransferase</keyword>
<dbReference type="InterPro" id="IPR043675">
    <property type="entry name" value="TrmR_methyltr"/>
</dbReference>
<comment type="caution">
    <text evidence="4">Lacks conserved residue(s) required for the propagation of feature annotation.</text>
</comment>
<dbReference type="InterPro" id="IPR029063">
    <property type="entry name" value="SAM-dependent_MTases_sf"/>
</dbReference>
<dbReference type="Gene3D" id="3.40.50.150">
    <property type="entry name" value="Vaccinia Virus protein VP39"/>
    <property type="match status" value="1"/>
</dbReference>
<feature type="binding site" evidence="4">
    <location>
        <begin position="128"/>
        <end position="129"/>
    </location>
    <ligand>
        <name>S-adenosyl-L-methionine</name>
        <dbReference type="ChEBI" id="CHEBI:59789"/>
    </ligand>
</feature>
<protein>
    <recommendedName>
        <fullName evidence="4">tRNA 5-hydroxyuridine methyltransferase</fullName>
        <ecNumber evidence="4">2.1.1.-</ecNumber>
    </recommendedName>
    <alternativeName>
        <fullName evidence="4">ho5U methyltransferase</fullName>
    </alternativeName>
</protein>
<comment type="catalytic activity">
    <reaction evidence="4">
        <text>5-hydroxyuridine(34) in tRNA + S-adenosyl-L-methionine = 5-methoxyuridine(34) in tRNA + S-adenosyl-L-homocysteine + H(+)</text>
        <dbReference type="Rhea" id="RHEA:60524"/>
        <dbReference type="Rhea" id="RHEA-COMP:13381"/>
        <dbReference type="Rhea" id="RHEA-COMP:15591"/>
        <dbReference type="ChEBI" id="CHEBI:15378"/>
        <dbReference type="ChEBI" id="CHEBI:57856"/>
        <dbReference type="ChEBI" id="CHEBI:59789"/>
        <dbReference type="ChEBI" id="CHEBI:136877"/>
        <dbReference type="ChEBI" id="CHEBI:143860"/>
    </reaction>
</comment>
<dbReference type="GO" id="GO:0008757">
    <property type="term" value="F:S-adenosylmethionine-dependent methyltransferase activity"/>
    <property type="evidence" value="ECO:0007669"/>
    <property type="project" value="TreeGrafter"/>
</dbReference>
<comment type="subunit">
    <text evidence="4">Homodimer.</text>
</comment>
<feature type="binding site" evidence="4">
    <location>
        <position position="100"/>
    </location>
    <ligand>
        <name>S-adenosyl-L-methionine</name>
        <dbReference type="ChEBI" id="CHEBI:59789"/>
    </ligand>
</feature>
<organism evidence="5 6">
    <name type="scientific">Lactovum miscens</name>
    <dbReference type="NCBI Taxonomy" id="190387"/>
    <lineage>
        <taxon>Bacteria</taxon>
        <taxon>Bacillati</taxon>
        <taxon>Bacillota</taxon>
        <taxon>Bacilli</taxon>
        <taxon>Lactobacillales</taxon>
        <taxon>Streptococcaceae</taxon>
        <taxon>Lactovum</taxon>
    </lineage>
</organism>
<dbReference type="Proteomes" id="UP000562464">
    <property type="component" value="Unassembled WGS sequence"/>
</dbReference>